<comment type="caution">
    <text evidence="6">The sequence shown here is derived from an EMBL/GenBank/DDBJ whole genome shotgun (WGS) entry which is preliminary data.</text>
</comment>
<dbReference type="InterPro" id="IPR036864">
    <property type="entry name" value="Zn2-C6_fun-type_DNA-bd_sf"/>
</dbReference>
<dbReference type="AlphaFoldDB" id="A0A8K0X0H0"/>
<dbReference type="Proteomes" id="UP000813385">
    <property type="component" value="Unassembled WGS sequence"/>
</dbReference>
<sequence>MECGTHTDSSPDTLFAPDIAMEIMSDNTGGTPEPNEHIATHLDGDITSVENPTIRLLACSQCRQRKIACSRETPCSYCVRTGAECTYAPRQRPSVRKQRMHLSAQYERRIENIEAQLEHITDLLGGISATLHDATQPSQTVDTSTPAPSRVSSHPTSTTQGTKGDAHTLFEGESSLAAHTAFANYLLESAVSRECSSNDSGGVAMQEVLASMRDISVAPDRQPGAHDMVYPLVTGYVAPEISLDDHPMPPVELVMATIRMMKENSKLEYMGFFLVLPPEKFMEYIVKVFFPGGFTLAEFIIVNSCLMDVFLKRLFLDDMTSPAREELQRYVKTCQKNMENGLARLPIHMPNDLTYILALLRGVYHAIQLSKTSIAWSLVCTALHMCQSAGFHRAQSMLQDTPSLRNQKIWTFWMLYSAEKGLSLRLGRASVVHDPELTIPLPAVDPNTSGPYDLSAIRWIKLSSIHGKIYDKLYSPASLAEPEHVRASWVNTLVRETKSLSAESQAEQVLKSKFWERPFGHTQALVFLCEEVTFLSTITSALRVLPAPQNPDAAFSPECIETARHALERHQEYSEAVFGHDEQFDIYMSWIILYTPFVPFIVIFCNVVITRDPADLARLGRFVASLQRTSRYSEGSMALPRQFEVLFKAASRYLEIKAVSDSKHPQMDELDAYVQAVAAMPFQAGFGVGWGVHEHGATNGFDAVDATHELDLEEWLENTRRSII</sequence>
<dbReference type="InterPro" id="IPR007219">
    <property type="entry name" value="XnlR_reg_dom"/>
</dbReference>
<accession>A0A8K0X0H0</accession>
<dbReference type="InterPro" id="IPR050987">
    <property type="entry name" value="AtrR-like"/>
</dbReference>
<evidence type="ECO:0000313" key="6">
    <source>
        <dbReference type="EMBL" id="KAH7354529.1"/>
    </source>
</evidence>
<keyword evidence="2" id="KW-0539">Nucleus</keyword>
<keyword evidence="7" id="KW-1185">Reference proteome</keyword>
<dbReference type="InterPro" id="IPR001138">
    <property type="entry name" value="Zn2Cys6_DnaBD"/>
</dbReference>
<dbReference type="SMART" id="SM00066">
    <property type="entry name" value="GAL4"/>
    <property type="match status" value="1"/>
</dbReference>
<dbReference type="PANTHER" id="PTHR46910">
    <property type="entry name" value="TRANSCRIPTION FACTOR PDR1"/>
    <property type="match status" value="1"/>
</dbReference>
<feature type="transmembrane region" description="Helical" evidence="4">
    <location>
        <begin position="587"/>
        <end position="609"/>
    </location>
</feature>
<dbReference type="GO" id="GO:0003677">
    <property type="term" value="F:DNA binding"/>
    <property type="evidence" value="ECO:0007669"/>
    <property type="project" value="InterPro"/>
</dbReference>
<dbReference type="SUPFAM" id="SSF57701">
    <property type="entry name" value="Zn2/Cys6 DNA-binding domain"/>
    <property type="match status" value="1"/>
</dbReference>
<evidence type="ECO:0000313" key="7">
    <source>
        <dbReference type="Proteomes" id="UP000813385"/>
    </source>
</evidence>
<feature type="compositionally biased region" description="Polar residues" evidence="3">
    <location>
        <begin position="134"/>
        <end position="162"/>
    </location>
</feature>
<dbReference type="GO" id="GO:0008270">
    <property type="term" value="F:zinc ion binding"/>
    <property type="evidence" value="ECO:0007669"/>
    <property type="project" value="InterPro"/>
</dbReference>
<keyword evidence="4" id="KW-0812">Transmembrane</keyword>
<dbReference type="Pfam" id="PF00172">
    <property type="entry name" value="Zn_clus"/>
    <property type="match status" value="1"/>
</dbReference>
<keyword evidence="4" id="KW-1133">Transmembrane helix</keyword>
<dbReference type="Gene3D" id="4.10.240.10">
    <property type="entry name" value="Zn(2)-C6 fungal-type DNA-binding domain"/>
    <property type="match status" value="1"/>
</dbReference>
<dbReference type="GO" id="GO:0000981">
    <property type="term" value="F:DNA-binding transcription factor activity, RNA polymerase II-specific"/>
    <property type="evidence" value="ECO:0007669"/>
    <property type="project" value="InterPro"/>
</dbReference>
<name>A0A8K0X0H0_9PEZI</name>
<dbReference type="PROSITE" id="PS00463">
    <property type="entry name" value="ZN2_CY6_FUNGAL_1"/>
    <property type="match status" value="1"/>
</dbReference>
<dbReference type="GO" id="GO:0006351">
    <property type="term" value="P:DNA-templated transcription"/>
    <property type="evidence" value="ECO:0007669"/>
    <property type="project" value="InterPro"/>
</dbReference>
<feature type="domain" description="Zn(2)-C6 fungal-type" evidence="5">
    <location>
        <begin position="58"/>
        <end position="87"/>
    </location>
</feature>
<evidence type="ECO:0000256" key="4">
    <source>
        <dbReference type="SAM" id="Phobius"/>
    </source>
</evidence>
<gene>
    <name evidence="6" type="ORF">B0T11DRAFT_260914</name>
</gene>
<dbReference type="EMBL" id="JAGPXD010000005">
    <property type="protein sequence ID" value="KAH7354529.1"/>
    <property type="molecule type" value="Genomic_DNA"/>
</dbReference>
<dbReference type="Pfam" id="PF04082">
    <property type="entry name" value="Fungal_trans"/>
    <property type="match status" value="1"/>
</dbReference>
<evidence type="ECO:0000256" key="1">
    <source>
        <dbReference type="ARBA" id="ARBA00022723"/>
    </source>
</evidence>
<keyword evidence="1" id="KW-0479">Metal-binding</keyword>
<proteinExistence type="predicted"/>
<evidence type="ECO:0000259" key="5">
    <source>
        <dbReference type="PROSITE" id="PS50048"/>
    </source>
</evidence>
<dbReference type="PANTHER" id="PTHR46910:SF5">
    <property type="entry name" value="ZN(II)2CYS6 TRANSCRIPTION FACTOR (EUROFUNG)"/>
    <property type="match status" value="1"/>
</dbReference>
<organism evidence="6 7">
    <name type="scientific">Plectosphaerella cucumerina</name>
    <dbReference type="NCBI Taxonomy" id="40658"/>
    <lineage>
        <taxon>Eukaryota</taxon>
        <taxon>Fungi</taxon>
        <taxon>Dikarya</taxon>
        <taxon>Ascomycota</taxon>
        <taxon>Pezizomycotina</taxon>
        <taxon>Sordariomycetes</taxon>
        <taxon>Hypocreomycetidae</taxon>
        <taxon>Glomerellales</taxon>
        <taxon>Plectosphaerellaceae</taxon>
        <taxon>Plectosphaerella</taxon>
    </lineage>
</organism>
<dbReference type="CDD" id="cd00067">
    <property type="entry name" value="GAL4"/>
    <property type="match status" value="1"/>
</dbReference>
<protein>
    <recommendedName>
        <fullName evidence="5">Zn(2)-C6 fungal-type domain-containing protein</fullName>
    </recommendedName>
</protein>
<feature type="region of interest" description="Disordered" evidence="3">
    <location>
        <begin position="134"/>
        <end position="164"/>
    </location>
</feature>
<dbReference type="PROSITE" id="PS50048">
    <property type="entry name" value="ZN2_CY6_FUNGAL_2"/>
    <property type="match status" value="1"/>
</dbReference>
<evidence type="ECO:0000256" key="3">
    <source>
        <dbReference type="SAM" id="MobiDB-lite"/>
    </source>
</evidence>
<dbReference type="CDD" id="cd12148">
    <property type="entry name" value="fungal_TF_MHR"/>
    <property type="match status" value="1"/>
</dbReference>
<dbReference type="OrthoDB" id="103819at2759"/>
<keyword evidence="4" id="KW-0472">Membrane</keyword>
<feature type="non-terminal residue" evidence="6">
    <location>
        <position position="1"/>
    </location>
</feature>
<reference evidence="6" key="1">
    <citation type="journal article" date="2021" name="Nat. Commun.">
        <title>Genetic determinants of endophytism in the Arabidopsis root mycobiome.</title>
        <authorList>
            <person name="Mesny F."/>
            <person name="Miyauchi S."/>
            <person name="Thiergart T."/>
            <person name="Pickel B."/>
            <person name="Atanasova L."/>
            <person name="Karlsson M."/>
            <person name="Huettel B."/>
            <person name="Barry K.W."/>
            <person name="Haridas S."/>
            <person name="Chen C."/>
            <person name="Bauer D."/>
            <person name="Andreopoulos W."/>
            <person name="Pangilinan J."/>
            <person name="LaButti K."/>
            <person name="Riley R."/>
            <person name="Lipzen A."/>
            <person name="Clum A."/>
            <person name="Drula E."/>
            <person name="Henrissat B."/>
            <person name="Kohler A."/>
            <person name="Grigoriev I.V."/>
            <person name="Martin F.M."/>
            <person name="Hacquard S."/>
        </authorList>
    </citation>
    <scope>NUCLEOTIDE SEQUENCE</scope>
    <source>
        <strain evidence="6">MPI-CAGE-AT-0016</strain>
    </source>
</reference>
<evidence type="ECO:0000256" key="2">
    <source>
        <dbReference type="ARBA" id="ARBA00023242"/>
    </source>
</evidence>
<dbReference type="SMART" id="SM00906">
    <property type="entry name" value="Fungal_trans"/>
    <property type="match status" value="1"/>
</dbReference>